<feature type="region of interest" description="Disordered" evidence="7">
    <location>
        <begin position="151"/>
        <end position="171"/>
    </location>
</feature>
<reference evidence="10 11" key="1">
    <citation type="journal article" date="2012" name="Nat. Biotechnol.">
        <title>Draft genome sequence of pigeonpea (Cajanus cajan), an orphan legume crop of resource-poor farmers.</title>
        <authorList>
            <person name="Varshney R.K."/>
            <person name="Chen W."/>
            <person name="Li Y."/>
            <person name="Bharti A.K."/>
            <person name="Saxena R.K."/>
            <person name="Schlueter J.A."/>
            <person name="Donoghue M.T."/>
            <person name="Azam S."/>
            <person name="Fan G."/>
            <person name="Whaley A.M."/>
            <person name="Farmer A.D."/>
            <person name="Sheridan J."/>
            <person name="Iwata A."/>
            <person name="Tuteja R."/>
            <person name="Penmetsa R.V."/>
            <person name="Wu W."/>
            <person name="Upadhyaya H.D."/>
            <person name="Yang S.P."/>
            <person name="Shah T."/>
            <person name="Saxena K.B."/>
            <person name="Michael T."/>
            <person name="McCombie W.R."/>
            <person name="Yang B."/>
            <person name="Zhang G."/>
            <person name="Yang H."/>
            <person name="Wang J."/>
            <person name="Spillane C."/>
            <person name="Cook D.R."/>
            <person name="May G.D."/>
            <person name="Xu X."/>
            <person name="Jackson S.A."/>
        </authorList>
    </citation>
    <scope>NUCLEOTIDE SEQUENCE [LARGE SCALE GENOMIC DNA]</scope>
    <source>
        <strain evidence="11">cv. Asha</strain>
    </source>
</reference>
<feature type="region of interest" description="Disordered" evidence="7">
    <location>
        <begin position="203"/>
        <end position="254"/>
    </location>
</feature>
<dbReference type="InterPro" id="IPR036236">
    <property type="entry name" value="Znf_C2H2_sf"/>
</dbReference>
<dbReference type="GO" id="GO:0008270">
    <property type="term" value="F:zinc ion binding"/>
    <property type="evidence" value="ECO:0007669"/>
    <property type="project" value="UniProtKB-KW"/>
</dbReference>
<dbReference type="STRING" id="3821.A0A151TCF8"/>
<dbReference type="PANTHER" id="PTHR46144">
    <property type="entry name" value="ZINC FINGER PROTEIN 385B-LIKE"/>
    <property type="match status" value="1"/>
</dbReference>
<comment type="subcellular location">
    <subcellularLocation>
        <location evidence="1">Nucleus</location>
    </subcellularLocation>
</comment>
<evidence type="ECO:0000256" key="5">
    <source>
        <dbReference type="ARBA" id="ARBA00022833"/>
    </source>
</evidence>
<dbReference type="Gene3D" id="3.30.160.60">
    <property type="entry name" value="Classic Zinc Finger"/>
    <property type="match status" value="2"/>
</dbReference>
<dbReference type="SUPFAM" id="SSF57667">
    <property type="entry name" value="beta-beta-alpha zinc fingers"/>
    <property type="match status" value="2"/>
</dbReference>
<gene>
    <name evidence="10" type="ORF">KK1_019331</name>
</gene>
<feature type="compositionally biased region" description="Basic residues" evidence="7">
    <location>
        <begin position="161"/>
        <end position="171"/>
    </location>
</feature>
<dbReference type="GO" id="GO:0003676">
    <property type="term" value="F:nucleic acid binding"/>
    <property type="evidence" value="ECO:0007669"/>
    <property type="project" value="InterPro"/>
</dbReference>
<feature type="domain" description="U1-type" evidence="9">
    <location>
        <begin position="175"/>
        <end position="209"/>
    </location>
</feature>
<keyword evidence="6" id="KW-0539">Nucleus</keyword>
<keyword evidence="2" id="KW-0479">Metal-binding</keyword>
<evidence type="ECO:0000259" key="8">
    <source>
        <dbReference type="SMART" id="SM00355"/>
    </source>
</evidence>
<evidence type="ECO:0000256" key="3">
    <source>
        <dbReference type="ARBA" id="ARBA00022737"/>
    </source>
</evidence>
<evidence type="ECO:0000256" key="6">
    <source>
        <dbReference type="ARBA" id="ARBA00023242"/>
    </source>
</evidence>
<keyword evidence="4" id="KW-0863">Zinc-finger</keyword>
<dbReference type="InterPro" id="IPR003604">
    <property type="entry name" value="Matrin/U1-like-C_Znf_C2H2"/>
</dbReference>
<feature type="region of interest" description="Disordered" evidence="7">
    <location>
        <begin position="39"/>
        <end position="65"/>
    </location>
</feature>
<name>A0A151TCF8_CAJCA</name>
<dbReference type="InterPro" id="IPR051868">
    <property type="entry name" value="ZN346_ZMAT4"/>
</dbReference>
<dbReference type="InterPro" id="IPR013087">
    <property type="entry name" value="Znf_C2H2_type"/>
</dbReference>
<dbReference type="OMA" id="CKIECTS"/>
<dbReference type="Proteomes" id="UP000075243">
    <property type="component" value="Chromosome 7"/>
</dbReference>
<keyword evidence="5" id="KW-0862">Zinc</keyword>
<accession>A0A151TCF8</accession>
<dbReference type="EMBL" id="CM003609">
    <property type="protein sequence ID" value="KYP64726.1"/>
    <property type="molecule type" value="Genomic_DNA"/>
</dbReference>
<feature type="domain" description="C2H2-type" evidence="8">
    <location>
        <begin position="178"/>
        <end position="202"/>
    </location>
</feature>
<sequence length="322" mass="35349">MEHYNWPDSLQTEIPLPSYPQPSALSPYPLPPPVTVHYANSHLQNPKPPFSLSQPSPPLNPPGVDFTPQFNHLSYVDHAPLPNFTYPQTHVVADSNLLVTPPGYYLPQDWAARDVVRQYGTDPAVYAPGIPMPSNGSQQLVMPIPNYTLQTNTTTQPHGNGTRKKNPKKAKTKIVQSAYCEVCKIECTSKEVLDQHKLGKKHKKNLGKLRESLAPTQVQPSKPSNPIIGPQLPNDKKKSASGNKSKRKTVETVEGLHKKKKRVIDGGAAAEALRICTICNVVCNSEIVYNFHLVGQKHAAMKKKAAQPSLILAADQTQSSAC</sequence>
<evidence type="ECO:0008006" key="12">
    <source>
        <dbReference type="Google" id="ProtNLM"/>
    </source>
</evidence>
<evidence type="ECO:0000256" key="4">
    <source>
        <dbReference type="ARBA" id="ARBA00022771"/>
    </source>
</evidence>
<evidence type="ECO:0000256" key="7">
    <source>
        <dbReference type="SAM" id="MobiDB-lite"/>
    </source>
</evidence>
<keyword evidence="11" id="KW-1185">Reference proteome</keyword>
<evidence type="ECO:0000313" key="10">
    <source>
        <dbReference type="EMBL" id="KYP64726.1"/>
    </source>
</evidence>
<evidence type="ECO:0000313" key="11">
    <source>
        <dbReference type="Proteomes" id="UP000075243"/>
    </source>
</evidence>
<dbReference type="SMART" id="SM00451">
    <property type="entry name" value="ZnF_U1"/>
    <property type="match status" value="2"/>
</dbReference>
<dbReference type="Gramene" id="C.cajan_18784.t">
    <property type="protein sequence ID" value="C.cajan_18784.t"/>
    <property type="gene ID" value="C.cajan_18784"/>
</dbReference>
<keyword evidence="3" id="KW-0677">Repeat</keyword>
<dbReference type="Pfam" id="PF12874">
    <property type="entry name" value="zf-met"/>
    <property type="match status" value="2"/>
</dbReference>
<evidence type="ECO:0000256" key="2">
    <source>
        <dbReference type="ARBA" id="ARBA00022723"/>
    </source>
</evidence>
<dbReference type="PANTHER" id="PTHR46144:SF6">
    <property type="entry name" value="C2H2-TYPE DOMAIN-CONTAINING PROTEIN"/>
    <property type="match status" value="1"/>
</dbReference>
<dbReference type="OrthoDB" id="434647at2759"/>
<protein>
    <recommendedName>
        <fullName evidence="12">Zinc finger RNA-binding protein</fullName>
    </recommendedName>
</protein>
<feature type="compositionally biased region" description="Polar residues" evidence="7">
    <location>
        <begin position="214"/>
        <end position="224"/>
    </location>
</feature>
<feature type="domain" description="C2H2-type" evidence="8">
    <location>
        <begin position="274"/>
        <end position="298"/>
    </location>
</feature>
<feature type="domain" description="U1-type" evidence="9">
    <location>
        <begin position="271"/>
        <end position="305"/>
    </location>
</feature>
<evidence type="ECO:0000256" key="1">
    <source>
        <dbReference type="ARBA" id="ARBA00004123"/>
    </source>
</evidence>
<dbReference type="SMART" id="SM00355">
    <property type="entry name" value="ZnF_C2H2"/>
    <property type="match status" value="2"/>
</dbReference>
<dbReference type="AlphaFoldDB" id="A0A151TCF8"/>
<proteinExistence type="predicted"/>
<evidence type="ECO:0000259" key="9">
    <source>
        <dbReference type="SMART" id="SM00451"/>
    </source>
</evidence>
<organism evidence="10 11">
    <name type="scientific">Cajanus cajan</name>
    <name type="common">Pigeon pea</name>
    <name type="synonym">Cajanus indicus</name>
    <dbReference type="NCBI Taxonomy" id="3821"/>
    <lineage>
        <taxon>Eukaryota</taxon>
        <taxon>Viridiplantae</taxon>
        <taxon>Streptophyta</taxon>
        <taxon>Embryophyta</taxon>
        <taxon>Tracheophyta</taxon>
        <taxon>Spermatophyta</taxon>
        <taxon>Magnoliopsida</taxon>
        <taxon>eudicotyledons</taxon>
        <taxon>Gunneridae</taxon>
        <taxon>Pentapetalae</taxon>
        <taxon>rosids</taxon>
        <taxon>fabids</taxon>
        <taxon>Fabales</taxon>
        <taxon>Fabaceae</taxon>
        <taxon>Papilionoideae</taxon>
        <taxon>50 kb inversion clade</taxon>
        <taxon>NPAAA clade</taxon>
        <taxon>indigoferoid/millettioid clade</taxon>
        <taxon>Phaseoleae</taxon>
        <taxon>Cajanus</taxon>
    </lineage>
</organism>
<dbReference type="GO" id="GO:0005634">
    <property type="term" value="C:nucleus"/>
    <property type="evidence" value="ECO:0007669"/>
    <property type="project" value="UniProtKB-SubCell"/>
</dbReference>